<evidence type="ECO:0000313" key="11">
    <source>
        <dbReference type="WBParaSite" id="MBELARI_LOCUS16008"/>
    </source>
</evidence>
<evidence type="ECO:0000256" key="8">
    <source>
        <dbReference type="SAM" id="MobiDB-lite"/>
    </source>
</evidence>
<protein>
    <submittedName>
        <fullName evidence="11">Uncharacterized protein</fullName>
    </submittedName>
</protein>
<dbReference type="WBParaSite" id="MBELARI_LOCUS16008">
    <property type="protein sequence ID" value="MBELARI_LOCUS16008"/>
    <property type="gene ID" value="MBELARI_LOCUS16008"/>
</dbReference>
<evidence type="ECO:0000256" key="7">
    <source>
        <dbReference type="ARBA" id="ARBA00022967"/>
    </source>
</evidence>
<comment type="subcellular location">
    <subcellularLocation>
        <location evidence="1">Membrane</location>
        <topology evidence="1">Multi-pass membrane protein</topology>
    </subcellularLocation>
</comment>
<dbReference type="GO" id="GO:0016020">
    <property type="term" value="C:membrane"/>
    <property type="evidence" value="ECO:0007669"/>
    <property type="project" value="UniProtKB-SubCell"/>
</dbReference>
<organism evidence="10 11">
    <name type="scientific">Mesorhabditis belari</name>
    <dbReference type="NCBI Taxonomy" id="2138241"/>
    <lineage>
        <taxon>Eukaryota</taxon>
        <taxon>Metazoa</taxon>
        <taxon>Ecdysozoa</taxon>
        <taxon>Nematoda</taxon>
        <taxon>Chromadorea</taxon>
        <taxon>Rhabditida</taxon>
        <taxon>Rhabditina</taxon>
        <taxon>Rhabditomorpha</taxon>
        <taxon>Rhabditoidea</taxon>
        <taxon>Rhabditidae</taxon>
        <taxon>Mesorhabditinae</taxon>
        <taxon>Mesorhabditis</taxon>
    </lineage>
</organism>
<evidence type="ECO:0000256" key="2">
    <source>
        <dbReference type="ARBA" id="ARBA00022553"/>
    </source>
</evidence>
<keyword evidence="9" id="KW-0472">Membrane</keyword>
<evidence type="ECO:0000256" key="6">
    <source>
        <dbReference type="ARBA" id="ARBA00022842"/>
    </source>
</evidence>
<keyword evidence="9" id="KW-0812">Transmembrane</keyword>
<dbReference type="InterPro" id="IPR036412">
    <property type="entry name" value="HAD-like_sf"/>
</dbReference>
<keyword evidence="9" id="KW-1133">Transmembrane helix</keyword>
<dbReference type="PANTHER" id="PTHR45630">
    <property type="entry name" value="CATION-TRANSPORTING ATPASE-RELATED"/>
    <property type="match status" value="1"/>
</dbReference>
<keyword evidence="4" id="KW-0547">Nucleotide-binding</keyword>
<evidence type="ECO:0000256" key="1">
    <source>
        <dbReference type="ARBA" id="ARBA00004141"/>
    </source>
</evidence>
<evidence type="ECO:0000256" key="9">
    <source>
        <dbReference type="SAM" id="Phobius"/>
    </source>
</evidence>
<keyword evidence="6" id="KW-0460">Magnesium</keyword>
<dbReference type="GO" id="GO:0140358">
    <property type="term" value="F:P-type transmembrane transporter activity"/>
    <property type="evidence" value="ECO:0007669"/>
    <property type="project" value="InterPro"/>
</dbReference>
<keyword evidence="2" id="KW-0597">Phosphoprotein</keyword>
<dbReference type="InterPro" id="IPR023214">
    <property type="entry name" value="HAD_sf"/>
</dbReference>
<reference evidence="11" key="1">
    <citation type="submission" date="2024-02" db="UniProtKB">
        <authorList>
            <consortium name="WormBaseParasite"/>
        </authorList>
    </citation>
    <scope>IDENTIFICATION</scope>
</reference>
<evidence type="ECO:0000313" key="10">
    <source>
        <dbReference type="Proteomes" id="UP000887575"/>
    </source>
</evidence>
<dbReference type="Proteomes" id="UP000887575">
    <property type="component" value="Unassembled WGS sequence"/>
</dbReference>
<evidence type="ECO:0000256" key="5">
    <source>
        <dbReference type="ARBA" id="ARBA00022840"/>
    </source>
</evidence>
<dbReference type="PANTHER" id="PTHR45630:SF8">
    <property type="entry name" value="CATION-TRANSPORTING ATPASE"/>
    <property type="match status" value="1"/>
</dbReference>
<keyword evidence="7" id="KW-1278">Translocase</keyword>
<evidence type="ECO:0000256" key="3">
    <source>
        <dbReference type="ARBA" id="ARBA00022723"/>
    </source>
</evidence>
<evidence type="ECO:0000256" key="4">
    <source>
        <dbReference type="ARBA" id="ARBA00022741"/>
    </source>
</evidence>
<keyword evidence="10" id="KW-1185">Reference proteome</keyword>
<proteinExistence type="predicted"/>
<dbReference type="GO" id="GO:0005524">
    <property type="term" value="F:ATP binding"/>
    <property type="evidence" value="ECO:0007669"/>
    <property type="project" value="UniProtKB-KW"/>
</dbReference>
<name>A0AAF3EPK4_9BILA</name>
<sequence length="310" mass="35525">MIVKERRLIDHDKFIPHKDISTDQKSKSFCPPIINFCVAVISFQFNHSDILFRFDVFARMAPEQSKCSKYLQTLDYTVAMCGDGANDCAALKAADIRCVPGDPREVEPLSSLLLVSSNTWPTIYSIAQFSTVMLVYFHLNAVPDLKFLFIDLFLYATFIAMFLKHWPRILHPQNSSHCPQWSALSGKCSFLDSHSPPKLIVDLLEFDPIPYFSVRLYIMFTALACCAVAYLFNTFVVEYLIIVNWRNGGNFKIGNPKSTIPKWERIMLRIATNTSWISEEAKIENRSLDQKQNPGERRATFEVIDEAEKN</sequence>
<feature type="transmembrane region" description="Helical" evidence="9">
    <location>
        <begin position="216"/>
        <end position="242"/>
    </location>
</feature>
<dbReference type="Gene3D" id="3.40.50.1000">
    <property type="entry name" value="HAD superfamily/HAD-like"/>
    <property type="match status" value="1"/>
</dbReference>
<dbReference type="GO" id="GO:0046872">
    <property type="term" value="F:metal ion binding"/>
    <property type="evidence" value="ECO:0007669"/>
    <property type="project" value="UniProtKB-KW"/>
</dbReference>
<dbReference type="InterPro" id="IPR006544">
    <property type="entry name" value="P-type_TPase_V"/>
</dbReference>
<accession>A0AAF3EPK4</accession>
<feature type="region of interest" description="Disordered" evidence="8">
    <location>
        <begin position="286"/>
        <end position="310"/>
    </location>
</feature>
<dbReference type="GO" id="GO:0019829">
    <property type="term" value="F:ATPase-coupled monoatomic cation transmembrane transporter activity"/>
    <property type="evidence" value="ECO:0007669"/>
    <property type="project" value="TreeGrafter"/>
</dbReference>
<dbReference type="AlphaFoldDB" id="A0AAF3EPK4"/>
<feature type="transmembrane region" description="Helical" evidence="9">
    <location>
        <begin position="122"/>
        <end position="139"/>
    </location>
</feature>
<keyword evidence="3" id="KW-0479">Metal-binding</keyword>
<feature type="transmembrane region" description="Helical" evidence="9">
    <location>
        <begin position="145"/>
        <end position="163"/>
    </location>
</feature>
<keyword evidence="5" id="KW-0067">ATP-binding</keyword>
<dbReference type="SUPFAM" id="SSF56784">
    <property type="entry name" value="HAD-like"/>
    <property type="match status" value="1"/>
</dbReference>